<feature type="transmembrane region" description="Helical" evidence="6">
    <location>
        <begin position="84"/>
        <end position="102"/>
    </location>
</feature>
<proteinExistence type="predicted"/>
<dbReference type="EMBL" id="CAJNOL010000476">
    <property type="protein sequence ID" value="CAF1082514.1"/>
    <property type="molecule type" value="Genomic_DNA"/>
</dbReference>
<keyword evidence="5 6" id="KW-0472">Membrane</keyword>
<dbReference type="PANTHER" id="PTHR10231">
    <property type="entry name" value="NUCLEOTIDE-SUGAR TRANSMEMBRANE TRANSPORTER"/>
    <property type="match status" value="1"/>
</dbReference>
<feature type="transmembrane region" description="Helical" evidence="6">
    <location>
        <begin position="227"/>
        <end position="246"/>
    </location>
</feature>
<keyword evidence="3 6" id="KW-0812">Transmembrane</keyword>
<dbReference type="GO" id="GO:0015165">
    <property type="term" value="F:pyrimidine nucleotide-sugar transmembrane transporter activity"/>
    <property type="evidence" value="ECO:0007669"/>
    <property type="project" value="InterPro"/>
</dbReference>
<dbReference type="AlphaFoldDB" id="A0A813QWP8"/>
<keyword evidence="2" id="KW-0762">Sugar transport</keyword>
<protein>
    <submittedName>
        <fullName evidence="7">Uncharacterized protein</fullName>
    </submittedName>
</protein>
<keyword evidence="10" id="KW-1185">Reference proteome</keyword>
<feature type="transmembrane region" description="Helical" evidence="6">
    <location>
        <begin position="258"/>
        <end position="279"/>
    </location>
</feature>
<keyword evidence="2" id="KW-0813">Transport</keyword>
<accession>A0A813QWP8</accession>
<comment type="subcellular location">
    <subcellularLocation>
        <location evidence="1">Membrane</location>
        <topology evidence="1">Multi-pass membrane protein</topology>
    </subcellularLocation>
</comment>
<organism evidence="7 9">
    <name type="scientific">Rotaria sordida</name>
    <dbReference type="NCBI Taxonomy" id="392033"/>
    <lineage>
        <taxon>Eukaryota</taxon>
        <taxon>Metazoa</taxon>
        <taxon>Spiralia</taxon>
        <taxon>Gnathifera</taxon>
        <taxon>Rotifera</taxon>
        <taxon>Eurotatoria</taxon>
        <taxon>Bdelloidea</taxon>
        <taxon>Philodinida</taxon>
        <taxon>Philodinidae</taxon>
        <taxon>Rotaria</taxon>
    </lineage>
</organism>
<dbReference type="Pfam" id="PF04142">
    <property type="entry name" value="Nuc_sug_transp"/>
    <property type="match status" value="1"/>
</dbReference>
<evidence type="ECO:0000256" key="5">
    <source>
        <dbReference type="ARBA" id="ARBA00023136"/>
    </source>
</evidence>
<evidence type="ECO:0000256" key="4">
    <source>
        <dbReference type="ARBA" id="ARBA00022989"/>
    </source>
</evidence>
<comment type="caution">
    <text evidence="7">The sequence shown here is derived from an EMBL/GenBank/DDBJ whole genome shotgun (WGS) entry which is preliminary data.</text>
</comment>
<name>A0A813QWP8_9BILA</name>
<keyword evidence="4 6" id="KW-1133">Transmembrane helix</keyword>
<feature type="transmembrane region" description="Helical" evidence="6">
    <location>
        <begin position="148"/>
        <end position="166"/>
    </location>
</feature>
<feature type="transmembrane region" description="Helical" evidence="6">
    <location>
        <begin position="122"/>
        <end position="139"/>
    </location>
</feature>
<evidence type="ECO:0000256" key="3">
    <source>
        <dbReference type="ARBA" id="ARBA00022692"/>
    </source>
</evidence>
<evidence type="ECO:0000313" key="8">
    <source>
        <dbReference type="EMBL" id="CAF1082514.1"/>
    </source>
</evidence>
<evidence type="ECO:0000313" key="10">
    <source>
        <dbReference type="Proteomes" id="UP000663870"/>
    </source>
</evidence>
<dbReference type="GO" id="GO:0000139">
    <property type="term" value="C:Golgi membrane"/>
    <property type="evidence" value="ECO:0007669"/>
    <property type="project" value="InterPro"/>
</dbReference>
<reference evidence="7" key="1">
    <citation type="submission" date="2021-02" db="EMBL/GenBank/DDBJ databases">
        <authorList>
            <person name="Nowell W R."/>
        </authorList>
    </citation>
    <scope>NUCLEOTIDE SEQUENCE</scope>
</reference>
<evidence type="ECO:0000256" key="1">
    <source>
        <dbReference type="ARBA" id="ARBA00004141"/>
    </source>
</evidence>
<feature type="transmembrane region" description="Helical" evidence="6">
    <location>
        <begin position="47"/>
        <end position="72"/>
    </location>
</feature>
<feature type="transmembrane region" description="Helical" evidence="6">
    <location>
        <begin position="20"/>
        <end position="41"/>
    </location>
</feature>
<gene>
    <name evidence="8" type="ORF">JXQ802_LOCUS18261</name>
    <name evidence="7" type="ORF">PYM288_LOCUS3207</name>
</gene>
<dbReference type="Proteomes" id="UP000663870">
    <property type="component" value="Unassembled WGS sequence"/>
</dbReference>
<dbReference type="EMBL" id="CAJNOH010000023">
    <property type="protein sequence ID" value="CAF0772904.1"/>
    <property type="molecule type" value="Genomic_DNA"/>
</dbReference>
<dbReference type="Proteomes" id="UP000663854">
    <property type="component" value="Unassembled WGS sequence"/>
</dbReference>
<evidence type="ECO:0000256" key="6">
    <source>
        <dbReference type="SAM" id="Phobius"/>
    </source>
</evidence>
<evidence type="ECO:0000313" key="7">
    <source>
        <dbReference type="EMBL" id="CAF0772904.1"/>
    </source>
</evidence>
<feature type="transmembrane region" description="Helical" evidence="6">
    <location>
        <begin position="186"/>
        <end position="206"/>
    </location>
</feature>
<sequence length="418" mass="48203">MTNNSLNIKQRTKNSSYSILFCAMIIFQIIAYGSYSILVHLCEKNGMITFSSVIMNFIIEFIKLLFSLHAFICLKRIHLNKIQIFLWFKQSILYSIPAILYFLNNNLAVHIQIHMDPTSYQILSNFKIFTTAILYRLIMKKRLIKQQWFALILLFFGGLTYSLGTFKSSSFISKTITNSTIIMRETYIRPLGIPMIVIYCTLSGLAGVYNEWILKRNYSESLHLQNIFLYTYGTFFNLIPAISMMITTSKTTNHLNLFHGFTFYTWLIVITQVLNGLIIDDDTVYPYGTVEKKDEALYNEKEIYDSEEYSDDDVIYPNRSTSSSSNSGQSIDGQWIIVEPGNDKISRVLPAFQEKTGPSFPVSSCSSPADFYNEMLPDSLFDHIVICTNTRARVHFDNTISLSQSKESWKPVRLFSKF</sequence>
<dbReference type="InterPro" id="IPR007271">
    <property type="entry name" value="Nuc_sug_transpt"/>
</dbReference>
<evidence type="ECO:0000256" key="2">
    <source>
        <dbReference type="ARBA" id="ARBA00022597"/>
    </source>
</evidence>
<evidence type="ECO:0000313" key="9">
    <source>
        <dbReference type="Proteomes" id="UP000663854"/>
    </source>
</evidence>